<gene>
    <name evidence="2" type="ORF">FOE67_26350</name>
</gene>
<dbReference type="Proteomes" id="UP000530234">
    <property type="component" value="Unassembled WGS sequence"/>
</dbReference>
<accession>A0A7W3T8K8</accession>
<feature type="compositionally biased region" description="Basic and acidic residues" evidence="1">
    <location>
        <begin position="78"/>
        <end position="101"/>
    </location>
</feature>
<dbReference type="EMBL" id="VKHS01001293">
    <property type="protein sequence ID" value="MBB0232917.1"/>
    <property type="molecule type" value="Genomic_DNA"/>
</dbReference>
<sequence length="120" mass="12849">MSERWPPECVVLAAELRSLRERTGLSLAALADRTTAGKSSWHRYLTGTQLPPRDVVVELCVLAGEPPGRALALWELAETARSRRDARPRVEPTDTPGKRPDGSGGSEDGGNPDPDPPVGA</sequence>
<organism evidence="2 3">
    <name type="scientific">Streptomyces calidiresistens</name>
    <dbReference type="NCBI Taxonomy" id="1485586"/>
    <lineage>
        <taxon>Bacteria</taxon>
        <taxon>Bacillati</taxon>
        <taxon>Actinomycetota</taxon>
        <taxon>Actinomycetes</taxon>
        <taxon>Kitasatosporales</taxon>
        <taxon>Streptomycetaceae</taxon>
        <taxon>Streptomyces</taxon>
    </lineage>
</organism>
<dbReference type="GO" id="GO:0003677">
    <property type="term" value="F:DNA binding"/>
    <property type="evidence" value="ECO:0007669"/>
    <property type="project" value="InterPro"/>
</dbReference>
<comment type="caution">
    <text evidence="2">The sequence shown here is derived from an EMBL/GenBank/DDBJ whole genome shotgun (WGS) entry which is preliminary data.</text>
</comment>
<dbReference type="Pfam" id="PF13560">
    <property type="entry name" value="HTH_31"/>
    <property type="match status" value="1"/>
</dbReference>
<protein>
    <submittedName>
        <fullName evidence="2">Helix-turn-helix domain-containing protein</fullName>
    </submittedName>
</protein>
<keyword evidence="3" id="KW-1185">Reference proteome</keyword>
<dbReference type="InterPro" id="IPR010982">
    <property type="entry name" value="Lambda_DNA-bd_dom_sf"/>
</dbReference>
<evidence type="ECO:0000256" key="1">
    <source>
        <dbReference type="SAM" id="MobiDB-lite"/>
    </source>
</evidence>
<reference evidence="3" key="1">
    <citation type="submission" date="2019-10" db="EMBL/GenBank/DDBJ databases">
        <title>Streptomyces sp. nov., a novel actinobacterium isolated from alkaline environment.</title>
        <authorList>
            <person name="Golinska P."/>
        </authorList>
    </citation>
    <scope>NUCLEOTIDE SEQUENCE [LARGE SCALE GENOMIC DNA]</scope>
    <source>
        <strain evidence="3">DSM 42108</strain>
    </source>
</reference>
<feature type="region of interest" description="Disordered" evidence="1">
    <location>
        <begin position="78"/>
        <end position="120"/>
    </location>
</feature>
<evidence type="ECO:0000313" key="3">
    <source>
        <dbReference type="Proteomes" id="UP000530234"/>
    </source>
</evidence>
<dbReference type="RefSeq" id="WP_182667433.1">
    <property type="nucleotide sequence ID" value="NZ_VKHS01001293.1"/>
</dbReference>
<dbReference type="Gene3D" id="1.10.260.40">
    <property type="entry name" value="lambda repressor-like DNA-binding domains"/>
    <property type="match status" value="1"/>
</dbReference>
<dbReference type="SUPFAM" id="SSF47413">
    <property type="entry name" value="lambda repressor-like DNA-binding domains"/>
    <property type="match status" value="1"/>
</dbReference>
<dbReference type="InterPro" id="IPR001387">
    <property type="entry name" value="Cro/C1-type_HTH"/>
</dbReference>
<dbReference type="CDD" id="cd00093">
    <property type="entry name" value="HTH_XRE"/>
    <property type="match status" value="1"/>
</dbReference>
<feature type="non-terminal residue" evidence="2">
    <location>
        <position position="120"/>
    </location>
</feature>
<proteinExistence type="predicted"/>
<evidence type="ECO:0000313" key="2">
    <source>
        <dbReference type="EMBL" id="MBB0232917.1"/>
    </source>
</evidence>
<name>A0A7W3T8K8_9ACTN</name>
<dbReference type="AlphaFoldDB" id="A0A7W3T8K8"/>